<dbReference type="Gene3D" id="1.10.10.10">
    <property type="entry name" value="Winged helix-like DNA-binding domain superfamily/Winged helix DNA-binding domain"/>
    <property type="match status" value="1"/>
</dbReference>
<dbReference type="GO" id="GO:0043565">
    <property type="term" value="F:sequence-specific DNA binding"/>
    <property type="evidence" value="ECO:0007669"/>
    <property type="project" value="InterPro"/>
</dbReference>
<organism evidence="1 2">
    <name type="scientific">Capsulimonas corticalis</name>
    <dbReference type="NCBI Taxonomy" id="2219043"/>
    <lineage>
        <taxon>Bacteria</taxon>
        <taxon>Bacillati</taxon>
        <taxon>Armatimonadota</taxon>
        <taxon>Armatimonadia</taxon>
        <taxon>Capsulimonadales</taxon>
        <taxon>Capsulimonadaceae</taxon>
        <taxon>Capsulimonas</taxon>
    </lineage>
</organism>
<dbReference type="Pfam" id="PF13404">
    <property type="entry name" value="HTH_AsnC-type"/>
    <property type="match status" value="1"/>
</dbReference>
<evidence type="ECO:0000313" key="1">
    <source>
        <dbReference type="EMBL" id="BDI30606.1"/>
    </source>
</evidence>
<dbReference type="GO" id="GO:0005829">
    <property type="term" value="C:cytosol"/>
    <property type="evidence" value="ECO:0007669"/>
    <property type="project" value="TreeGrafter"/>
</dbReference>
<dbReference type="Pfam" id="PF01037">
    <property type="entry name" value="AsnC_trans_reg"/>
    <property type="match status" value="1"/>
</dbReference>
<dbReference type="PRINTS" id="PR00033">
    <property type="entry name" value="HTHASNC"/>
</dbReference>
<dbReference type="Gene3D" id="3.30.70.920">
    <property type="match status" value="1"/>
</dbReference>
<dbReference type="KEGG" id="ccot:CCAX7_26570"/>
<dbReference type="InterPro" id="IPR019887">
    <property type="entry name" value="Tscrpt_reg_AsnC/Lrp_C"/>
</dbReference>
<dbReference type="RefSeq" id="WP_165864677.1">
    <property type="nucleotide sequence ID" value="NZ_AP025739.1"/>
</dbReference>
<protein>
    <submittedName>
        <fullName evidence="1">AsnC family transcriptional regulator</fullName>
    </submittedName>
</protein>
<dbReference type="SUPFAM" id="SSF46785">
    <property type="entry name" value="Winged helix' DNA-binding domain"/>
    <property type="match status" value="1"/>
</dbReference>
<dbReference type="PROSITE" id="PS50956">
    <property type="entry name" value="HTH_ASNC_2"/>
    <property type="match status" value="1"/>
</dbReference>
<dbReference type="InterPro" id="IPR036388">
    <property type="entry name" value="WH-like_DNA-bd_sf"/>
</dbReference>
<evidence type="ECO:0000313" key="2">
    <source>
        <dbReference type="Proteomes" id="UP000287394"/>
    </source>
</evidence>
<keyword evidence="2" id="KW-1185">Reference proteome</keyword>
<dbReference type="PANTHER" id="PTHR30154:SF34">
    <property type="entry name" value="TRANSCRIPTIONAL REGULATOR AZLB"/>
    <property type="match status" value="1"/>
</dbReference>
<accession>A0A402D6M8</accession>
<dbReference type="InterPro" id="IPR019888">
    <property type="entry name" value="Tscrpt_reg_AsnC-like"/>
</dbReference>
<sequence>MLTLDELDNRIVCVLQENARLTNSEIAKTVGSTEPTVRRRVERLLSAGAIKIVAVATPFQLGYRVIAILGLQIDHQHLTQVEEALIAMPEVRFAGVTLGSYDVIAEVWFEDNEQLLAFLHERLSKIPGVQRIESLQVAKMLKYMYDWSAPPDF</sequence>
<dbReference type="EMBL" id="AP025739">
    <property type="protein sequence ID" value="BDI30606.1"/>
    <property type="molecule type" value="Genomic_DNA"/>
</dbReference>
<dbReference type="SUPFAM" id="SSF54909">
    <property type="entry name" value="Dimeric alpha+beta barrel"/>
    <property type="match status" value="1"/>
</dbReference>
<gene>
    <name evidence="1" type="ORF">CCAX7_26570</name>
</gene>
<dbReference type="InterPro" id="IPR011008">
    <property type="entry name" value="Dimeric_a/b-barrel"/>
</dbReference>
<dbReference type="PROSITE" id="PS00519">
    <property type="entry name" value="HTH_ASNC_1"/>
    <property type="match status" value="1"/>
</dbReference>
<dbReference type="Proteomes" id="UP000287394">
    <property type="component" value="Chromosome"/>
</dbReference>
<name>A0A402D6M8_9BACT</name>
<dbReference type="GO" id="GO:0043200">
    <property type="term" value="P:response to amino acid"/>
    <property type="evidence" value="ECO:0007669"/>
    <property type="project" value="TreeGrafter"/>
</dbReference>
<dbReference type="AlphaFoldDB" id="A0A402D6M8"/>
<dbReference type="SMART" id="SM00344">
    <property type="entry name" value="HTH_ASNC"/>
    <property type="match status" value="1"/>
</dbReference>
<dbReference type="InterPro" id="IPR036390">
    <property type="entry name" value="WH_DNA-bd_sf"/>
</dbReference>
<dbReference type="InterPro" id="IPR019885">
    <property type="entry name" value="Tscrpt_reg_HTH_AsnC-type_CS"/>
</dbReference>
<dbReference type="InterPro" id="IPR000485">
    <property type="entry name" value="AsnC-type_HTH_dom"/>
</dbReference>
<reference evidence="1 2" key="1">
    <citation type="journal article" date="2019" name="Int. J. Syst. Evol. Microbiol.">
        <title>Capsulimonas corticalis gen. nov., sp. nov., an aerobic capsulated bacterium, of a novel bacterial order, Capsulimonadales ord. nov., of the class Armatimonadia of the phylum Armatimonadetes.</title>
        <authorList>
            <person name="Li J."/>
            <person name="Kudo C."/>
            <person name="Tonouchi A."/>
        </authorList>
    </citation>
    <scope>NUCLEOTIDE SEQUENCE [LARGE SCALE GENOMIC DNA]</scope>
    <source>
        <strain evidence="1 2">AX-7</strain>
    </source>
</reference>
<proteinExistence type="predicted"/>
<dbReference type="FunCoup" id="A0A402D6M8">
    <property type="interactions" value="34"/>
</dbReference>
<dbReference type="PANTHER" id="PTHR30154">
    <property type="entry name" value="LEUCINE-RESPONSIVE REGULATORY PROTEIN"/>
    <property type="match status" value="1"/>
</dbReference>